<evidence type="ECO:0000313" key="2">
    <source>
        <dbReference type="Proteomes" id="UP000008021"/>
    </source>
</evidence>
<keyword evidence="2" id="KW-1185">Reference proteome</keyword>
<dbReference type="AlphaFoldDB" id="A0A0E0F2X4"/>
<dbReference type="EnsemblPlants" id="OMERI11G03800.1">
    <property type="protein sequence ID" value="OMERI11G03800.1"/>
    <property type="gene ID" value="OMERI11G03800"/>
</dbReference>
<proteinExistence type="predicted"/>
<reference evidence="1" key="2">
    <citation type="submission" date="2018-05" db="EMBL/GenBank/DDBJ databases">
        <title>OmerRS3 (Oryza meridionalis Reference Sequence Version 3).</title>
        <authorList>
            <person name="Zhang J."/>
            <person name="Kudrna D."/>
            <person name="Lee S."/>
            <person name="Talag J."/>
            <person name="Welchert J."/>
            <person name="Wing R.A."/>
        </authorList>
    </citation>
    <scope>NUCLEOTIDE SEQUENCE [LARGE SCALE GENOMIC DNA]</scope>
    <source>
        <strain evidence="1">cv. OR44</strain>
    </source>
</reference>
<dbReference type="Proteomes" id="UP000008021">
    <property type="component" value="Chromosome 11"/>
</dbReference>
<dbReference type="HOGENOM" id="CLU_1920440_0_0_1"/>
<reference evidence="1" key="1">
    <citation type="submission" date="2015-04" db="UniProtKB">
        <authorList>
            <consortium name="EnsemblPlants"/>
        </authorList>
    </citation>
    <scope>IDENTIFICATION</scope>
</reference>
<sequence>MWRVGILFAVAAAAGCIAGWSALELLEHGDDDWIPTFPSSRLSLVVAISALSSCSPSPPPPADIAQTKIKPKAFDARSSRGFTTTHLRSMRRRRGLVLSGCGAGHVRESHGGVELSGLNAMAASSLGASWAR</sequence>
<accession>A0A0E0F2X4</accession>
<dbReference type="PROSITE" id="PS51257">
    <property type="entry name" value="PROKAR_LIPOPROTEIN"/>
    <property type="match status" value="1"/>
</dbReference>
<name>A0A0E0F2X4_9ORYZ</name>
<protein>
    <submittedName>
        <fullName evidence="1">Uncharacterized protein</fullName>
    </submittedName>
</protein>
<dbReference type="Gramene" id="OMERI11G03800.1">
    <property type="protein sequence ID" value="OMERI11G03800.1"/>
    <property type="gene ID" value="OMERI11G03800"/>
</dbReference>
<evidence type="ECO:0000313" key="1">
    <source>
        <dbReference type="EnsemblPlants" id="OMERI11G03800.1"/>
    </source>
</evidence>
<organism evidence="1">
    <name type="scientific">Oryza meridionalis</name>
    <dbReference type="NCBI Taxonomy" id="40149"/>
    <lineage>
        <taxon>Eukaryota</taxon>
        <taxon>Viridiplantae</taxon>
        <taxon>Streptophyta</taxon>
        <taxon>Embryophyta</taxon>
        <taxon>Tracheophyta</taxon>
        <taxon>Spermatophyta</taxon>
        <taxon>Magnoliopsida</taxon>
        <taxon>Liliopsida</taxon>
        <taxon>Poales</taxon>
        <taxon>Poaceae</taxon>
        <taxon>BOP clade</taxon>
        <taxon>Oryzoideae</taxon>
        <taxon>Oryzeae</taxon>
        <taxon>Oryzinae</taxon>
        <taxon>Oryza</taxon>
    </lineage>
</organism>